<dbReference type="Gene3D" id="3.40.50.620">
    <property type="entry name" value="HUPs"/>
    <property type="match status" value="1"/>
</dbReference>
<reference evidence="2" key="1">
    <citation type="submission" date="2023-03" db="EMBL/GenBank/DDBJ databases">
        <authorList>
            <person name="Julca I."/>
        </authorList>
    </citation>
    <scope>NUCLEOTIDE SEQUENCE</scope>
</reference>
<dbReference type="InterPro" id="IPR006016">
    <property type="entry name" value="UspA"/>
</dbReference>
<dbReference type="InterPro" id="IPR014729">
    <property type="entry name" value="Rossmann-like_a/b/a_fold"/>
</dbReference>
<evidence type="ECO:0000259" key="1">
    <source>
        <dbReference type="Pfam" id="PF00582"/>
    </source>
</evidence>
<protein>
    <submittedName>
        <fullName evidence="2">OLC1v1032260C1</fullName>
    </submittedName>
</protein>
<dbReference type="InterPro" id="IPR006015">
    <property type="entry name" value="Universal_stress_UspA"/>
</dbReference>
<dbReference type="PANTHER" id="PTHR31964">
    <property type="entry name" value="ADENINE NUCLEOTIDE ALPHA HYDROLASES-LIKE SUPERFAMILY PROTEIN"/>
    <property type="match status" value="1"/>
</dbReference>
<name>A0AAV1CKT0_OLDCO</name>
<evidence type="ECO:0000313" key="3">
    <source>
        <dbReference type="Proteomes" id="UP001161247"/>
    </source>
</evidence>
<accession>A0AAV1CKT0</accession>
<proteinExistence type="predicted"/>
<dbReference type="CDD" id="cd23659">
    <property type="entry name" value="USP_At3g01520-like"/>
    <property type="match status" value="1"/>
</dbReference>
<dbReference type="PRINTS" id="PR01438">
    <property type="entry name" value="UNVRSLSTRESS"/>
</dbReference>
<keyword evidence="3" id="KW-1185">Reference proteome</keyword>
<dbReference type="Pfam" id="PF00582">
    <property type="entry name" value="Usp"/>
    <property type="match status" value="1"/>
</dbReference>
<feature type="domain" description="UspA" evidence="1">
    <location>
        <begin position="11"/>
        <end position="154"/>
    </location>
</feature>
<dbReference type="EMBL" id="OX459119">
    <property type="protein sequence ID" value="CAI9096175.1"/>
    <property type="molecule type" value="Genomic_DNA"/>
</dbReference>
<dbReference type="PANTHER" id="PTHR31964:SF113">
    <property type="entry name" value="USPA DOMAIN-CONTAINING PROTEIN"/>
    <property type="match status" value="1"/>
</dbReference>
<dbReference type="AlphaFoldDB" id="A0AAV1CKT0"/>
<dbReference type="SUPFAM" id="SSF52402">
    <property type="entry name" value="Adenine nucleotide alpha hydrolases-like"/>
    <property type="match status" value="1"/>
</dbReference>
<organism evidence="2 3">
    <name type="scientific">Oldenlandia corymbosa var. corymbosa</name>
    <dbReference type="NCBI Taxonomy" id="529605"/>
    <lineage>
        <taxon>Eukaryota</taxon>
        <taxon>Viridiplantae</taxon>
        <taxon>Streptophyta</taxon>
        <taxon>Embryophyta</taxon>
        <taxon>Tracheophyta</taxon>
        <taxon>Spermatophyta</taxon>
        <taxon>Magnoliopsida</taxon>
        <taxon>eudicotyledons</taxon>
        <taxon>Gunneridae</taxon>
        <taxon>Pentapetalae</taxon>
        <taxon>asterids</taxon>
        <taxon>lamiids</taxon>
        <taxon>Gentianales</taxon>
        <taxon>Rubiaceae</taxon>
        <taxon>Rubioideae</taxon>
        <taxon>Spermacoceae</taxon>
        <taxon>Hedyotis-Oldenlandia complex</taxon>
        <taxon>Oldenlandia</taxon>
    </lineage>
</organism>
<dbReference type="Proteomes" id="UP001161247">
    <property type="component" value="Chromosome 2"/>
</dbReference>
<evidence type="ECO:0000313" key="2">
    <source>
        <dbReference type="EMBL" id="CAI9096175.1"/>
    </source>
</evidence>
<gene>
    <name evidence="2" type="ORF">OLC1_LOCUS6993</name>
</gene>
<sequence length="158" mass="17833">MERERVVSEDRRVMVAIDEHEGSFYALEWALKNLHESIANSHLVVFTAQPTSEFSYIRALEPRELKREIQEDQKKAATALLENAREVCNRYGVTPELITEVGNPKDAIKAAVDRLHINLLIVGSHGEGAFKRAFLGSVTNYLVHNVHCQVLVVKTKPT</sequence>